<reference evidence="6" key="1">
    <citation type="submission" date="2025-08" db="UniProtKB">
        <authorList>
            <consortium name="RefSeq"/>
        </authorList>
    </citation>
    <scope>IDENTIFICATION</scope>
</reference>
<evidence type="ECO:0000313" key="5">
    <source>
        <dbReference type="Proteomes" id="UP000694845"/>
    </source>
</evidence>
<evidence type="ECO:0000256" key="2">
    <source>
        <dbReference type="SAM" id="MobiDB-lite"/>
    </source>
</evidence>
<feature type="transmembrane region" description="Helical" evidence="3">
    <location>
        <begin position="81"/>
        <end position="100"/>
    </location>
</feature>
<keyword evidence="3" id="KW-1133">Transmembrane helix</keyword>
<dbReference type="Proteomes" id="UP000694845">
    <property type="component" value="Unplaced"/>
</dbReference>
<dbReference type="RefSeq" id="XP_022082948.1">
    <property type="nucleotide sequence ID" value="XM_022227256.1"/>
</dbReference>
<feature type="transmembrane region" description="Helical" evidence="3">
    <location>
        <begin position="354"/>
        <end position="376"/>
    </location>
</feature>
<comment type="subcellular location">
    <subcellularLocation>
        <location evidence="1">Membrane</location>
        <topology evidence="1">Multi-pass membrane protein</topology>
    </subcellularLocation>
</comment>
<dbReference type="InterPro" id="IPR036259">
    <property type="entry name" value="MFS_trans_sf"/>
</dbReference>
<feature type="transmembrane region" description="Helical" evidence="3">
    <location>
        <begin position="445"/>
        <end position="468"/>
    </location>
</feature>
<keyword evidence="3" id="KW-0472">Membrane</keyword>
<dbReference type="OrthoDB" id="2213137at2759"/>
<feature type="transmembrane region" description="Helical" evidence="3">
    <location>
        <begin position="415"/>
        <end position="439"/>
    </location>
</feature>
<dbReference type="GeneID" id="110975108"/>
<organism evidence="5 6">
    <name type="scientific">Acanthaster planci</name>
    <name type="common">Crown-of-thorns starfish</name>
    <dbReference type="NCBI Taxonomy" id="133434"/>
    <lineage>
        <taxon>Eukaryota</taxon>
        <taxon>Metazoa</taxon>
        <taxon>Echinodermata</taxon>
        <taxon>Eleutherozoa</taxon>
        <taxon>Asterozoa</taxon>
        <taxon>Asteroidea</taxon>
        <taxon>Valvatacea</taxon>
        <taxon>Valvatida</taxon>
        <taxon>Acanthasteridae</taxon>
        <taxon>Acanthaster</taxon>
    </lineage>
</organism>
<feature type="transmembrane region" description="Helical" evidence="3">
    <location>
        <begin position="382"/>
        <end position="403"/>
    </location>
</feature>
<sequence length="516" mass="55724">MAAGLAMLGRWTGWLVTFATMVQFFLLFGPLYNYSILFVSFREEFETSAALTGWLGSVANGLISFFSPVGGVLLRWLSHRTVCLLGVAVYSAGALATSFVPNIYWAFLSMGVMMSFGAGASMHCGICLLFQWYPGKNNARATCLALLGTSIGLLAFAPTKTQLIENYGWRNMLRILSGVVFTVGMLDGTLLMPASARQQRRPADGGSASAATGMRLLELQPRGEDTEQPQCVDKATDPFCDEADGEEGGDFLPSGKGKADSAECAEKDEDNVRNLERDKKGFAEIVRDWDAWLFVVCQTLAYMCWSFVVVNFASFMKSVGFSADDTSLVLVVFGVAEVAGKILTAFLGDHLPFLQVNALAITSVIGAIAAGFLTLAKSLADLIILSVVSGLMRSTYYGITFSSSFELFGVYGGDIVAALVMVPCGLGNLSAAPLTGALFDASGNYTLSLLVLVGLFALSTVCVLAITIRRKVMSPSTFEKRYRWGRKRQLEQDVKTEEKLPPTRETKNGVCMVTET</sequence>
<dbReference type="SUPFAM" id="SSF103473">
    <property type="entry name" value="MFS general substrate transporter"/>
    <property type="match status" value="1"/>
</dbReference>
<dbReference type="PROSITE" id="PS50850">
    <property type="entry name" value="MFS"/>
    <property type="match status" value="1"/>
</dbReference>
<evidence type="ECO:0000256" key="1">
    <source>
        <dbReference type="ARBA" id="ARBA00004141"/>
    </source>
</evidence>
<dbReference type="InterPro" id="IPR011701">
    <property type="entry name" value="MFS"/>
</dbReference>
<keyword evidence="5" id="KW-1185">Reference proteome</keyword>
<evidence type="ECO:0000256" key="3">
    <source>
        <dbReference type="SAM" id="Phobius"/>
    </source>
</evidence>
<dbReference type="KEGG" id="aplc:110975108"/>
<dbReference type="InterPro" id="IPR020846">
    <property type="entry name" value="MFS_dom"/>
</dbReference>
<dbReference type="InterPro" id="IPR050327">
    <property type="entry name" value="Proton-linked_MCT"/>
</dbReference>
<dbReference type="AlphaFoldDB" id="A0A8B7XQ51"/>
<evidence type="ECO:0000313" key="6">
    <source>
        <dbReference type="RefSeq" id="XP_022082948.1"/>
    </source>
</evidence>
<dbReference type="OMA" id="YPGKNNA"/>
<dbReference type="Gene3D" id="1.20.1250.20">
    <property type="entry name" value="MFS general substrate transporter like domains"/>
    <property type="match status" value="1"/>
</dbReference>
<feature type="transmembrane region" description="Helical" evidence="3">
    <location>
        <begin position="171"/>
        <end position="192"/>
    </location>
</feature>
<accession>A0A8B7XQ51</accession>
<protein>
    <submittedName>
        <fullName evidence="6">Monocarboxylate transporter 13-like</fullName>
    </submittedName>
</protein>
<feature type="transmembrane region" description="Helical" evidence="3">
    <location>
        <begin position="328"/>
        <end position="347"/>
    </location>
</feature>
<feature type="transmembrane region" description="Helical" evidence="3">
    <location>
        <begin position="52"/>
        <end position="74"/>
    </location>
</feature>
<feature type="transmembrane region" description="Helical" evidence="3">
    <location>
        <begin position="106"/>
        <end position="129"/>
    </location>
</feature>
<gene>
    <name evidence="6" type="primary">LOC110975108</name>
</gene>
<dbReference type="GO" id="GO:0008028">
    <property type="term" value="F:monocarboxylic acid transmembrane transporter activity"/>
    <property type="evidence" value="ECO:0007669"/>
    <property type="project" value="TreeGrafter"/>
</dbReference>
<dbReference type="PANTHER" id="PTHR11360">
    <property type="entry name" value="MONOCARBOXYLATE TRANSPORTER"/>
    <property type="match status" value="1"/>
</dbReference>
<feature type="region of interest" description="Disordered" evidence="2">
    <location>
        <begin position="493"/>
        <end position="516"/>
    </location>
</feature>
<proteinExistence type="predicted"/>
<feature type="domain" description="Major facilitator superfamily (MFS) profile" evidence="4">
    <location>
        <begin position="15"/>
        <end position="471"/>
    </location>
</feature>
<evidence type="ECO:0000259" key="4">
    <source>
        <dbReference type="PROSITE" id="PS50850"/>
    </source>
</evidence>
<feature type="compositionally biased region" description="Basic and acidic residues" evidence="2">
    <location>
        <begin position="493"/>
        <end position="507"/>
    </location>
</feature>
<dbReference type="GO" id="GO:0016020">
    <property type="term" value="C:membrane"/>
    <property type="evidence" value="ECO:0007669"/>
    <property type="project" value="UniProtKB-SubCell"/>
</dbReference>
<dbReference type="Pfam" id="PF07690">
    <property type="entry name" value="MFS_1"/>
    <property type="match status" value="1"/>
</dbReference>
<feature type="transmembrane region" description="Helical" evidence="3">
    <location>
        <begin position="12"/>
        <end position="32"/>
    </location>
</feature>
<feature type="transmembrane region" description="Helical" evidence="3">
    <location>
        <begin position="141"/>
        <end position="159"/>
    </location>
</feature>
<feature type="transmembrane region" description="Helical" evidence="3">
    <location>
        <begin position="289"/>
        <end position="308"/>
    </location>
</feature>
<name>A0A8B7XQ51_ACAPL</name>
<dbReference type="PANTHER" id="PTHR11360:SF172">
    <property type="entry name" value="MAJOR FACILITATOR SUPERFAMILY (MFS) PROFILE DOMAIN-CONTAINING PROTEIN"/>
    <property type="match status" value="1"/>
</dbReference>
<keyword evidence="3" id="KW-0812">Transmembrane</keyword>